<dbReference type="EC" id="4.1.3.4" evidence="1"/>
<sequence>MASTVTLPLAPLGMGPETGNAVIIHAAISPPRSLILYRAGQAYSAYHRRRQNNSTEADDYEQHILPQDLARTKVESEVDIPEALVLDEVTKDLLDLDPAEWKKQDHYLVLGLSSLRYKATQAQIKKAHQMRALQFHPDKSASTGNSHNETFFKCVQRAYELLTDPVRRPQFDSVDPTISDDIPKARLGSSGQDFFSTYGPVFEREGRFSKKQPVPMLGDMDASREEMEAFYRFWTQFDSWRSYEYLDKENDQLENREEKRWHEKKNKTERTRLKKEDTKRVSTLVQQAMSADPRIGKYKAMERLEKDKKRLAREAAVKKAESERLCAEEEKRKQKLQRAEQQAQVAAEERLRREKIKKGYRLIKRSVREAAKHYNYFLDANSSTPAALARRSAELDLLLENISQDEALKLQSVFTSDARDRAQSIAAMVEAISGVIAKTPAVASSFTSFTRGADIAARVKQEKQKEADKAQLPAKTQREWTAKELELLIKATNKFPGGTIDRWET</sequence>
<keyword evidence="1" id="KW-0456">Lyase</keyword>
<evidence type="ECO:0000313" key="2">
    <source>
        <dbReference type="Proteomes" id="UP001150581"/>
    </source>
</evidence>
<proteinExistence type="predicted"/>
<reference evidence="1" key="1">
    <citation type="submission" date="2022-07" db="EMBL/GenBank/DDBJ databases">
        <title>Phylogenomic reconstructions and comparative analyses of Kickxellomycotina fungi.</title>
        <authorList>
            <person name="Reynolds N.K."/>
            <person name="Stajich J.E."/>
            <person name="Barry K."/>
            <person name="Grigoriev I.V."/>
            <person name="Crous P."/>
            <person name="Smith M.E."/>
        </authorList>
    </citation>
    <scope>NUCLEOTIDE SEQUENCE</scope>
    <source>
        <strain evidence="1">Benny 63K</strain>
    </source>
</reference>
<name>A0ACC1IEL2_9FUNG</name>
<dbReference type="EMBL" id="JANBPG010001110">
    <property type="protein sequence ID" value="KAJ1891748.1"/>
    <property type="molecule type" value="Genomic_DNA"/>
</dbReference>
<organism evidence="1 2">
    <name type="scientific">Kickxella alabastrina</name>
    <dbReference type="NCBI Taxonomy" id="61397"/>
    <lineage>
        <taxon>Eukaryota</taxon>
        <taxon>Fungi</taxon>
        <taxon>Fungi incertae sedis</taxon>
        <taxon>Zoopagomycota</taxon>
        <taxon>Kickxellomycotina</taxon>
        <taxon>Kickxellomycetes</taxon>
        <taxon>Kickxellales</taxon>
        <taxon>Kickxellaceae</taxon>
        <taxon>Kickxella</taxon>
    </lineage>
</organism>
<keyword evidence="2" id="KW-1185">Reference proteome</keyword>
<gene>
    <name evidence="1" type="primary">zuo1_1</name>
    <name evidence="1" type="ORF">LPJ66_006744</name>
</gene>
<evidence type="ECO:0000313" key="1">
    <source>
        <dbReference type="EMBL" id="KAJ1891748.1"/>
    </source>
</evidence>
<accession>A0ACC1IEL2</accession>
<feature type="non-terminal residue" evidence="1">
    <location>
        <position position="505"/>
    </location>
</feature>
<comment type="caution">
    <text evidence="1">The sequence shown here is derived from an EMBL/GenBank/DDBJ whole genome shotgun (WGS) entry which is preliminary data.</text>
</comment>
<protein>
    <submittedName>
        <fullName evidence="1">Zuotin</fullName>
        <ecNumber evidence="1">4.1.3.4</ecNumber>
    </submittedName>
</protein>
<dbReference type="Proteomes" id="UP001150581">
    <property type="component" value="Unassembled WGS sequence"/>
</dbReference>